<protein>
    <submittedName>
        <fullName evidence="2">Uncharacterized protein</fullName>
    </submittedName>
</protein>
<proteinExistence type="predicted"/>
<dbReference type="AlphaFoldDB" id="A0A2K3K9C0"/>
<organism evidence="2 3">
    <name type="scientific">Trifolium pratense</name>
    <name type="common">Red clover</name>
    <dbReference type="NCBI Taxonomy" id="57577"/>
    <lineage>
        <taxon>Eukaryota</taxon>
        <taxon>Viridiplantae</taxon>
        <taxon>Streptophyta</taxon>
        <taxon>Embryophyta</taxon>
        <taxon>Tracheophyta</taxon>
        <taxon>Spermatophyta</taxon>
        <taxon>Magnoliopsida</taxon>
        <taxon>eudicotyledons</taxon>
        <taxon>Gunneridae</taxon>
        <taxon>Pentapetalae</taxon>
        <taxon>rosids</taxon>
        <taxon>fabids</taxon>
        <taxon>Fabales</taxon>
        <taxon>Fabaceae</taxon>
        <taxon>Papilionoideae</taxon>
        <taxon>50 kb inversion clade</taxon>
        <taxon>NPAAA clade</taxon>
        <taxon>Hologalegina</taxon>
        <taxon>IRL clade</taxon>
        <taxon>Trifolieae</taxon>
        <taxon>Trifolium</taxon>
    </lineage>
</organism>
<name>A0A2K3K9C0_TRIPR</name>
<accession>A0A2K3K9C0</accession>
<evidence type="ECO:0000313" key="3">
    <source>
        <dbReference type="Proteomes" id="UP000236291"/>
    </source>
</evidence>
<feature type="non-terminal residue" evidence="2">
    <location>
        <position position="69"/>
    </location>
</feature>
<sequence>MEEKVADGADGGDSSTDFRETEGRVVGVEVVVEWDDVVGLEFVVAVIGWHIIGIWEESVEVRILLLNAA</sequence>
<comment type="caution">
    <text evidence="2">The sequence shown here is derived from an EMBL/GenBank/DDBJ whole genome shotgun (WGS) entry which is preliminary data.</text>
</comment>
<feature type="region of interest" description="Disordered" evidence="1">
    <location>
        <begin position="1"/>
        <end position="20"/>
    </location>
</feature>
<dbReference type="Proteomes" id="UP000236291">
    <property type="component" value="Unassembled WGS sequence"/>
</dbReference>
<gene>
    <name evidence="2" type="ORF">L195_g061356</name>
</gene>
<evidence type="ECO:0000313" key="2">
    <source>
        <dbReference type="EMBL" id="PNX62887.1"/>
    </source>
</evidence>
<dbReference type="EMBL" id="ASHM01151172">
    <property type="protein sequence ID" value="PNX62887.1"/>
    <property type="molecule type" value="Genomic_DNA"/>
</dbReference>
<reference evidence="2 3" key="2">
    <citation type="journal article" date="2017" name="Front. Plant Sci.">
        <title>Gene Classification and Mining of Molecular Markers Useful in Red Clover (Trifolium pratense) Breeding.</title>
        <authorList>
            <person name="Istvanek J."/>
            <person name="Dluhosova J."/>
            <person name="Dluhos P."/>
            <person name="Patkova L."/>
            <person name="Nedelnik J."/>
            <person name="Repkova J."/>
        </authorList>
    </citation>
    <scope>NUCLEOTIDE SEQUENCE [LARGE SCALE GENOMIC DNA]</scope>
    <source>
        <strain evidence="3">cv. Tatra</strain>
        <tissue evidence="2">Young leaves</tissue>
    </source>
</reference>
<evidence type="ECO:0000256" key="1">
    <source>
        <dbReference type="SAM" id="MobiDB-lite"/>
    </source>
</evidence>
<reference evidence="2 3" key="1">
    <citation type="journal article" date="2014" name="Am. J. Bot.">
        <title>Genome assembly and annotation for red clover (Trifolium pratense; Fabaceae).</title>
        <authorList>
            <person name="Istvanek J."/>
            <person name="Jaros M."/>
            <person name="Krenek A."/>
            <person name="Repkova J."/>
        </authorList>
    </citation>
    <scope>NUCLEOTIDE SEQUENCE [LARGE SCALE GENOMIC DNA]</scope>
    <source>
        <strain evidence="3">cv. Tatra</strain>
        <tissue evidence="2">Young leaves</tissue>
    </source>
</reference>